<feature type="DNA-binding region" description="H-T-H motif" evidence="2">
    <location>
        <begin position="34"/>
        <end position="53"/>
    </location>
</feature>
<keyword evidence="1 2" id="KW-0238">DNA-binding</keyword>
<dbReference type="InterPro" id="IPR001647">
    <property type="entry name" value="HTH_TetR"/>
</dbReference>
<accession>A0A4R4EM07</accession>
<dbReference type="PROSITE" id="PS50977">
    <property type="entry name" value="HTH_TETR_2"/>
    <property type="match status" value="1"/>
</dbReference>
<sequence>MARTVDPKKVNAVKNEIIDASISLILDKGFSAFKLSSVAIKLGITKAALYWYFPTKEDLVENIANHIRISQLSFIRNIADSKITAKEKLYKLLDSIEENKKSCMLPIKMLIEYYSEENFIKVEIQKGYREYVEILSNILLEGKNNQEFSTIIPEEELSRLLVSTIDGIVIHNSTFENNYVISKNSFSIILESMLIPYREIV</sequence>
<dbReference type="SUPFAM" id="SSF48498">
    <property type="entry name" value="Tetracyclin repressor-like, C-terminal domain"/>
    <property type="match status" value="1"/>
</dbReference>
<dbReference type="InterPro" id="IPR041612">
    <property type="entry name" value="YfiR_C"/>
</dbReference>
<proteinExistence type="predicted"/>
<dbReference type="SUPFAM" id="SSF46689">
    <property type="entry name" value="Homeodomain-like"/>
    <property type="match status" value="1"/>
</dbReference>
<dbReference type="AlphaFoldDB" id="A0A4R4EM07"/>
<dbReference type="Pfam" id="PF00440">
    <property type="entry name" value="TetR_N"/>
    <property type="match status" value="1"/>
</dbReference>
<dbReference type="PANTHER" id="PTHR43479:SF11">
    <property type="entry name" value="ACREF_ENVCD OPERON REPRESSOR-RELATED"/>
    <property type="match status" value="1"/>
</dbReference>
<dbReference type="Gene3D" id="1.10.357.10">
    <property type="entry name" value="Tetracycline Repressor, domain 2"/>
    <property type="match status" value="1"/>
</dbReference>
<gene>
    <name evidence="4" type="ORF">E0485_02005</name>
</gene>
<dbReference type="EMBL" id="SKFG01000001">
    <property type="protein sequence ID" value="TCZ81079.1"/>
    <property type="molecule type" value="Genomic_DNA"/>
</dbReference>
<dbReference type="InterPro" id="IPR036271">
    <property type="entry name" value="Tet_transcr_reg_TetR-rel_C_sf"/>
</dbReference>
<dbReference type="OrthoDB" id="9809772at2"/>
<reference evidence="4 5" key="1">
    <citation type="submission" date="2019-03" db="EMBL/GenBank/DDBJ databases">
        <authorList>
            <person name="Kim M.K.M."/>
        </authorList>
    </citation>
    <scope>NUCLEOTIDE SEQUENCE [LARGE SCALE GENOMIC DNA]</scope>
    <source>
        <strain evidence="4 5">18JY21-1</strain>
    </source>
</reference>
<organism evidence="4 5">
    <name type="scientific">Paenibacillus albiflavus</name>
    <dbReference type="NCBI Taxonomy" id="2545760"/>
    <lineage>
        <taxon>Bacteria</taxon>
        <taxon>Bacillati</taxon>
        <taxon>Bacillota</taxon>
        <taxon>Bacilli</taxon>
        <taxon>Bacillales</taxon>
        <taxon>Paenibacillaceae</taxon>
        <taxon>Paenibacillus</taxon>
    </lineage>
</organism>
<feature type="domain" description="HTH tetR-type" evidence="3">
    <location>
        <begin position="11"/>
        <end position="71"/>
    </location>
</feature>
<evidence type="ECO:0000256" key="2">
    <source>
        <dbReference type="PROSITE-ProRule" id="PRU00335"/>
    </source>
</evidence>
<dbReference type="PRINTS" id="PR00455">
    <property type="entry name" value="HTHTETR"/>
</dbReference>
<name>A0A4R4EM07_9BACL</name>
<dbReference type="PANTHER" id="PTHR43479">
    <property type="entry name" value="ACREF/ENVCD OPERON REPRESSOR-RELATED"/>
    <property type="match status" value="1"/>
</dbReference>
<dbReference type="InterPro" id="IPR050624">
    <property type="entry name" value="HTH-type_Tx_Regulator"/>
</dbReference>
<comment type="caution">
    <text evidence="4">The sequence shown here is derived from an EMBL/GenBank/DDBJ whole genome shotgun (WGS) entry which is preliminary data.</text>
</comment>
<dbReference type="GO" id="GO:0003677">
    <property type="term" value="F:DNA binding"/>
    <property type="evidence" value="ECO:0007669"/>
    <property type="project" value="UniProtKB-UniRule"/>
</dbReference>
<dbReference type="Proteomes" id="UP000295418">
    <property type="component" value="Unassembled WGS sequence"/>
</dbReference>
<protein>
    <submittedName>
        <fullName evidence="4">TetR/AcrR family transcriptional regulator</fullName>
    </submittedName>
</protein>
<dbReference type="Gene3D" id="1.10.10.60">
    <property type="entry name" value="Homeodomain-like"/>
    <property type="match status" value="1"/>
</dbReference>
<evidence type="ECO:0000256" key="1">
    <source>
        <dbReference type="ARBA" id="ARBA00023125"/>
    </source>
</evidence>
<keyword evidence="5" id="KW-1185">Reference proteome</keyword>
<dbReference type="RefSeq" id="WP_132416016.1">
    <property type="nucleotide sequence ID" value="NZ_SKFG01000001.1"/>
</dbReference>
<evidence type="ECO:0000313" key="4">
    <source>
        <dbReference type="EMBL" id="TCZ81079.1"/>
    </source>
</evidence>
<dbReference type="InterPro" id="IPR009057">
    <property type="entry name" value="Homeodomain-like_sf"/>
</dbReference>
<evidence type="ECO:0000259" key="3">
    <source>
        <dbReference type="PROSITE" id="PS50977"/>
    </source>
</evidence>
<evidence type="ECO:0000313" key="5">
    <source>
        <dbReference type="Proteomes" id="UP000295418"/>
    </source>
</evidence>
<dbReference type="Pfam" id="PF17922">
    <property type="entry name" value="TetR_C_17"/>
    <property type="match status" value="1"/>
</dbReference>